<organism evidence="3 4">
    <name type="scientific">Geoanaerobacter pelophilus</name>
    <dbReference type="NCBI Taxonomy" id="60036"/>
    <lineage>
        <taxon>Bacteria</taxon>
        <taxon>Pseudomonadati</taxon>
        <taxon>Thermodesulfobacteriota</taxon>
        <taxon>Desulfuromonadia</taxon>
        <taxon>Geobacterales</taxon>
        <taxon>Geobacteraceae</taxon>
        <taxon>Geoanaerobacter</taxon>
    </lineage>
</organism>
<reference evidence="3 4" key="1">
    <citation type="submission" date="2021-05" db="EMBL/GenBank/DDBJ databases">
        <title>The draft genome of Geobacter pelophilus DSM 12255.</title>
        <authorList>
            <person name="Xu Z."/>
            <person name="Masuda Y."/>
            <person name="Itoh H."/>
            <person name="Senoo K."/>
        </authorList>
    </citation>
    <scope>NUCLEOTIDE SEQUENCE [LARGE SCALE GENOMIC DNA]</scope>
    <source>
        <strain evidence="3 4">DSM 12255</strain>
    </source>
</reference>
<proteinExistence type="predicted"/>
<name>A0AAW4L841_9BACT</name>
<dbReference type="PANTHER" id="PTHR33490:SF3">
    <property type="entry name" value="CONSERVED INTEGRAL MEMBRANE PROTEIN"/>
    <property type="match status" value="1"/>
</dbReference>
<dbReference type="InterPro" id="IPR002931">
    <property type="entry name" value="Transglutaminase-like"/>
</dbReference>
<evidence type="ECO:0000259" key="2">
    <source>
        <dbReference type="SMART" id="SM00460"/>
    </source>
</evidence>
<evidence type="ECO:0000313" key="4">
    <source>
        <dbReference type="Proteomes" id="UP000811899"/>
    </source>
</evidence>
<comment type="caution">
    <text evidence="3">The sequence shown here is derived from an EMBL/GenBank/DDBJ whole genome shotgun (WGS) entry which is preliminary data.</text>
</comment>
<sequence length="487" mass="53119">MKIAISSLPSKRSIQWIAACCLVQLLVATAAAALPPLTSPPLGDRWFSISMNGDRVGFAHVNVTATPDGFRISSEGSAKMLVLGFSREATARERYEVNPDLTLKSFEVEQTIDKSPLNLSGTVSGRTVKLTVTSKGGKHEKSLKSKGAVYPPPVVNLYPLIKGFAPGKKYSLQMLDVEAVKLKEVSIKGIGIEKRYGMDTFHLQNDLYTFVDNDIWVDSSGNTIEESVRDGLILTKTEDAKKAVAWLFEDAIAKKDLVLDFSLIKITEDLQAQEKLRQLTIELTGYPAGYPLPEGPGQTAARQAPDRIKLSMKAPLRQTGEQATLIDKTKYLQTTPRINSDNPEIVALQRQAIAGNASPEQTVAALTRWVADFLEDSVTDSHSAVEALQLRKGNCQSHARLYVAMARAAGIPSRMVSGLVYIQGKGFLYHSWAESYAEGWIAVDPTFGQAPADITHIRLVEGDEPEEMAPLAGIVGRIKAKVIDKAN</sequence>
<dbReference type="RefSeq" id="WP_214171972.1">
    <property type="nucleotide sequence ID" value="NZ_JAHCVJ010000005.1"/>
</dbReference>
<evidence type="ECO:0000313" key="3">
    <source>
        <dbReference type="EMBL" id="MBT0665198.1"/>
    </source>
</evidence>
<dbReference type="InterPro" id="IPR038765">
    <property type="entry name" value="Papain-like_cys_pep_sf"/>
</dbReference>
<dbReference type="SUPFAM" id="SSF54001">
    <property type="entry name" value="Cysteine proteinases"/>
    <property type="match status" value="1"/>
</dbReference>
<dbReference type="Gene3D" id="3.10.620.30">
    <property type="match status" value="1"/>
</dbReference>
<dbReference type="Proteomes" id="UP000811899">
    <property type="component" value="Unassembled WGS sequence"/>
</dbReference>
<feature type="domain" description="Transglutaminase-like" evidence="2">
    <location>
        <begin position="387"/>
        <end position="447"/>
    </location>
</feature>
<dbReference type="AlphaFoldDB" id="A0AAW4L841"/>
<dbReference type="SMART" id="SM00460">
    <property type="entry name" value="TGc"/>
    <property type="match status" value="1"/>
</dbReference>
<accession>A0AAW4L841</accession>
<protein>
    <submittedName>
        <fullName evidence="3">Transglutaminase-like domain-containing protein</fullName>
    </submittedName>
</protein>
<keyword evidence="4" id="KW-1185">Reference proteome</keyword>
<dbReference type="Pfam" id="PF01841">
    <property type="entry name" value="Transglut_core"/>
    <property type="match status" value="1"/>
</dbReference>
<dbReference type="EMBL" id="JAHCVJ010000005">
    <property type="protein sequence ID" value="MBT0665198.1"/>
    <property type="molecule type" value="Genomic_DNA"/>
</dbReference>
<dbReference type="PANTHER" id="PTHR33490">
    <property type="entry name" value="BLR5614 PROTEIN-RELATED"/>
    <property type="match status" value="1"/>
</dbReference>
<feature type="signal peptide" evidence="1">
    <location>
        <begin position="1"/>
        <end position="33"/>
    </location>
</feature>
<evidence type="ECO:0000256" key="1">
    <source>
        <dbReference type="SAM" id="SignalP"/>
    </source>
</evidence>
<keyword evidence="1" id="KW-0732">Signal</keyword>
<gene>
    <name evidence="3" type="ORF">KI809_12900</name>
</gene>
<feature type="chain" id="PRO_5043352307" evidence="1">
    <location>
        <begin position="34"/>
        <end position="487"/>
    </location>
</feature>